<dbReference type="EMBL" id="JANJQO010002128">
    <property type="protein sequence ID" value="KAJ2967997.1"/>
    <property type="molecule type" value="Genomic_DNA"/>
</dbReference>
<proteinExistence type="predicted"/>
<sequence length="224" mass="23414">MSATKPVLLIFGAGANIGQGVAKAFAAQGYSVATTSRSEKTPAPADGIDLHIKSDLVDSSSIPGVFEQVRRVLGQAPSVVVYNAAALAFTPPDDPLALSVEDLNRDFQINTASVLEAAKHAVAGFDRLSEASARTFIYTGNRLTDGPLPRFVDLGIGKNGSAHLIAAASEAYAPKGYRFYYADQRSPEGGSPKLDGAAHGAFYTELADKKSNIPWLATFVAGVG</sequence>
<dbReference type="Proteomes" id="UP001143910">
    <property type="component" value="Unassembled WGS sequence"/>
</dbReference>
<protein>
    <submittedName>
        <fullName evidence="1">Uncharacterized protein</fullName>
    </submittedName>
</protein>
<reference evidence="1" key="1">
    <citation type="submission" date="2022-08" db="EMBL/GenBank/DDBJ databases">
        <title>Genome Sequence of Lecanicillium fungicola.</title>
        <authorList>
            <person name="Buettner E."/>
        </authorList>
    </citation>
    <scope>NUCLEOTIDE SEQUENCE</scope>
    <source>
        <strain evidence="1">Babe33</strain>
    </source>
</reference>
<keyword evidence="2" id="KW-1185">Reference proteome</keyword>
<gene>
    <name evidence="1" type="ORF">NQ176_g9393</name>
</gene>
<evidence type="ECO:0000313" key="2">
    <source>
        <dbReference type="Proteomes" id="UP001143910"/>
    </source>
</evidence>
<name>A0ACC1MMU4_9HYPO</name>
<evidence type="ECO:0000313" key="1">
    <source>
        <dbReference type="EMBL" id="KAJ2967997.1"/>
    </source>
</evidence>
<comment type="caution">
    <text evidence="1">The sequence shown here is derived from an EMBL/GenBank/DDBJ whole genome shotgun (WGS) entry which is preliminary data.</text>
</comment>
<organism evidence="1 2">
    <name type="scientific">Zarea fungicola</name>
    <dbReference type="NCBI Taxonomy" id="93591"/>
    <lineage>
        <taxon>Eukaryota</taxon>
        <taxon>Fungi</taxon>
        <taxon>Dikarya</taxon>
        <taxon>Ascomycota</taxon>
        <taxon>Pezizomycotina</taxon>
        <taxon>Sordariomycetes</taxon>
        <taxon>Hypocreomycetidae</taxon>
        <taxon>Hypocreales</taxon>
        <taxon>Cordycipitaceae</taxon>
        <taxon>Zarea</taxon>
    </lineage>
</organism>
<accession>A0ACC1MMU4</accession>